<dbReference type="AlphaFoldDB" id="H5S9I0"/>
<reference evidence="1" key="1">
    <citation type="journal article" date="2005" name="Environ. Microbiol.">
        <title>Genetic and functional properties of uncultivated thermophilic crenarchaeotes from a subsurface gold mine as revealed by analysis of genome fragments.</title>
        <authorList>
            <person name="Nunoura T."/>
            <person name="Hirayama H."/>
            <person name="Takami H."/>
            <person name="Oida H."/>
            <person name="Nishi S."/>
            <person name="Shimamura S."/>
            <person name="Suzuki Y."/>
            <person name="Inagaki F."/>
            <person name="Takai K."/>
            <person name="Nealson K.H."/>
            <person name="Horikoshi K."/>
        </authorList>
    </citation>
    <scope>NUCLEOTIDE SEQUENCE</scope>
</reference>
<organism evidence="1">
    <name type="scientific">uncultured prokaryote</name>
    <dbReference type="NCBI Taxonomy" id="198431"/>
    <lineage>
        <taxon>unclassified sequences</taxon>
        <taxon>environmental samples</taxon>
    </lineage>
</organism>
<reference evidence="1" key="2">
    <citation type="journal article" date="2012" name="PLoS ONE">
        <title>A Deeply Branching Thermophilic Bacterium with an Ancient Acetyl-CoA Pathway Dominates a Subsurface Ecosystem.</title>
        <authorList>
            <person name="Takami H."/>
            <person name="Noguchi H."/>
            <person name="Takaki Y."/>
            <person name="Uchiyama I."/>
            <person name="Toyoda A."/>
            <person name="Nishi S."/>
            <person name="Chee G.-J."/>
            <person name="Arai W."/>
            <person name="Nunoura T."/>
            <person name="Itoh T."/>
            <person name="Hattori M."/>
            <person name="Takai K."/>
        </authorList>
    </citation>
    <scope>NUCLEOTIDE SEQUENCE</scope>
</reference>
<accession>H5S9I0</accession>
<gene>
    <name evidence="1" type="ORF">HGMM_F03C06C21</name>
</gene>
<name>H5S9I0_9ZZZZ</name>
<dbReference type="SUPFAM" id="SSF82171">
    <property type="entry name" value="DPP6 N-terminal domain-like"/>
    <property type="match status" value="1"/>
</dbReference>
<protein>
    <submittedName>
        <fullName evidence="1">Uncharacterized protein</fullName>
    </submittedName>
</protein>
<proteinExistence type="predicted"/>
<dbReference type="EMBL" id="AP011640">
    <property type="protein sequence ID" value="BAL52816.1"/>
    <property type="molecule type" value="Genomic_DNA"/>
</dbReference>
<sequence length="407" mass="47984">MMRFSQSSAPTIEAIVVPSVVEIRLNVENIRNKEGYPFVRFLYKYKNNPWEEQDGLYIAQLFPVKDIQISHDDKYLLIVSDYHVYLIDLTRPFAQRRQRILTEDPHDCAFSPNTRMLWAYNCVKHHLAVFHLDTGRRQIIARDGAFFGGWYPDSRHIWYLRTSPPGEAFDRDRGASRRTAWVVPPQGYRQDRSWRLLARLPAHRWAQRSETQTPEGTVDELYEYNVLTGRRRVLSYEELASRWDLLNSRFRYGSSLLNRDGSWYGSCAYSQGGTTRLVATELLDRKISGSPWSLKVEWRDGRTRSVWQAGSHDWQVVEPVDVSDDGEWALVKAYKFKPVETEFGLDWSYDFHAYLLVNTRTRQEEILIRDDLEVFENKGWYFVDGPSGVWFWKVVRLRFVYPTGARR</sequence>
<evidence type="ECO:0000313" key="1">
    <source>
        <dbReference type="EMBL" id="BAL52816.1"/>
    </source>
</evidence>